<dbReference type="InterPro" id="IPR017853">
    <property type="entry name" value="GH"/>
</dbReference>
<keyword evidence="6" id="KW-1133">Transmembrane helix</keyword>
<feature type="transmembrane region" description="Helical" evidence="6">
    <location>
        <begin position="181"/>
        <end position="204"/>
    </location>
</feature>
<dbReference type="InterPro" id="IPR001223">
    <property type="entry name" value="Glyco_hydro18_cat"/>
</dbReference>
<evidence type="ECO:0000259" key="8">
    <source>
        <dbReference type="PROSITE" id="PS51910"/>
    </source>
</evidence>
<keyword evidence="9" id="KW-1185">Reference proteome</keyword>
<evidence type="ECO:0000256" key="5">
    <source>
        <dbReference type="SAM" id="Coils"/>
    </source>
</evidence>
<accession>A0A1I7WRH7</accession>
<dbReference type="InterPro" id="IPR001579">
    <property type="entry name" value="Glyco_hydro_18_chit_AS"/>
</dbReference>
<dbReference type="GO" id="GO:0005975">
    <property type="term" value="P:carbohydrate metabolic process"/>
    <property type="evidence" value="ECO:0007669"/>
    <property type="project" value="InterPro"/>
</dbReference>
<feature type="signal peptide" evidence="7">
    <location>
        <begin position="1"/>
        <end position="19"/>
    </location>
</feature>
<keyword evidence="6" id="KW-0472">Membrane</keyword>
<dbReference type="WBParaSite" id="Hba_07704">
    <property type="protein sequence ID" value="Hba_07704"/>
    <property type="gene ID" value="Hba_07704"/>
</dbReference>
<dbReference type="SUPFAM" id="SSF51445">
    <property type="entry name" value="(Trans)glycosidases"/>
    <property type="match status" value="1"/>
</dbReference>
<name>A0A1I7WRH7_HETBA</name>
<dbReference type="PROSITE" id="PS01095">
    <property type="entry name" value="GH18_1"/>
    <property type="match status" value="1"/>
</dbReference>
<keyword evidence="1 3" id="KW-0378">Hydrolase</keyword>
<sequence length="289" mass="33390">MLSLVLWCIASLFVYGTYSEITGRSCTRRVVGYVTSWGKVPFRDEQAKRLTHLIFAFFVMEPNGELHLDSDSSRTRLIEIMQICHRHPHLKVLFAIGGWENSQYFSLLSADHPRRSILISNIISVIQKFGFDGVDIDWEYPVTGGAVEGSPADRKNYVHLLRELRNRLRELEEEEKKKEGFLISFAGAAGHWVLKPGIVFLIFLNYEPMLLFNRIPFCSFCLVLIIYFLIKDCFGNITKIFLIGYDLLQLIKYADFINVMSYDYFGPWQSKWGAFTGPPAPLYFNMPKN</sequence>
<reference evidence="10" key="1">
    <citation type="submission" date="2016-11" db="UniProtKB">
        <authorList>
            <consortium name="WormBaseParasite"/>
        </authorList>
    </citation>
    <scope>IDENTIFICATION</scope>
</reference>
<evidence type="ECO:0000313" key="10">
    <source>
        <dbReference type="WBParaSite" id="Hba_07704"/>
    </source>
</evidence>
<organism evidence="9 10">
    <name type="scientific">Heterorhabditis bacteriophora</name>
    <name type="common">Entomopathogenic nematode worm</name>
    <dbReference type="NCBI Taxonomy" id="37862"/>
    <lineage>
        <taxon>Eukaryota</taxon>
        <taxon>Metazoa</taxon>
        <taxon>Ecdysozoa</taxon>
        <taxon>Nematoda</taxon>
        <taxon>Chromadorea</taxon>
        <taxon>Rhabditida</taxon>
        <taxon>Rhabditina</taxon>
        <taxon>Rhabditomorpha</taxon>
        <taxon>Strongyloidea</taxon>
        <taxon>Heterorhabditidae</taxon>
        <taxon>Heterorhabditis</taxon>
    </lineage>
</organism>
<evidence type="ECO:0000256" key="7">
    <source>
        <dbReference type="SAM" id="SignalP"/>
    </source>
</evidence>
<protein>
    <submittedName>
        <fullName evidence="10">Glyco_18 domain-containing protein</fullName>
    </submittedName>
</protein>
<evidence type="ECO:0000256" key="1">
    <source>
        <dbReference type="ARBA" id="ARBA00022801"/>
    </source>
</evidence>
<dbReference type="InterPro" id="IPR011583">
    <property type="entry name" value="Chitinase_II/V-like_cat"/>
</dbReference>
<keyword evidence="7" id="KW-0732">Signal</keyword>
<feature type="coiled-coil region" evidence="5">
    <location>
        <begin position="154"/>
        <end position="181"/>
    </location>
</feature>
<evidence type="ECO:0000313" key="9">
    <source>
        <dbReference type="Proteomes" id="UP000095283"/>
    </source>
</evidence>
<dbReference type="PROSITE" id="PS51910">
    <property type="entry name" value="GH18_2"/>
    <property type="match status" value="1"/>
</dbReference>
<dbReference type="PANTHER" id="PTHR46073">
    <property type="entry name" value="CHITINASE"/>
    <property type="match status" value="1"/>
</dbReference>
<feature type="chain" id="PRO_5009310829" evidence="7">
    <location>
        <begin position="20"/>
        <end position="289"/>
    </location>
</feature>
<feature type="transmembrane region" description="Helical" evidence="6">
    <location>
        <begin position="211"/>
        <end position="230"/>
    </location>
</feature>
<dbReference type="Gene3D" id="3.20.20.80">
    <property type="entry name" value="Glycosidases"/>
    <property type="match status" value="1"/>
</dbReference>
<dbReference type="PANTHER" id="PTHR46073:SF4">
    <property type="entry name" value="GH18 DOMAIN-CONTAINING PROTEIN"/>
    <property type="match status" value="1"/>
</dbReference>
<keyword evidence="6" id="KW-0812">Transmembrane</keyword>
<dbReference type="Pfam" id="PF00704">
    <property type="entry name" value="Glyco_hydro_18"/>
    <property type="match status" value="2"/>
</dbReference>
<dbReference type="GO" id="GO:0006032">
    <property type="term" value="P:chitin catabolic process"/>
    <property type="evidence" value="ECO:0007669"/>
    <property type="project" value="UniProtKB-ARBA"/>
</dbReference>
<evidence type="ECO:0000256" key="2">
    <source>
        <dbReference type="ARBA" id="ARBA00023295"/>
    </source>
</evidence>
<feature type="domain" description="GH18" evidence="8">
    <location>
        <begin position="28"/>
        <end position="289"/>
    </location>
</feature>
<evidence type="ECO:0000256" key="6">
    <source>
        <dbReference type="SAM" id="Phobius"/>
    </source>
</evidence>
<keyword evidence="5" id="KW-0175">Coiled coil</keyword>
<dbReference type="GO" id="GO:0004568">
    <property type="term" value="F:chitinase activity"/>
    <property type="evidence" value="ECO:0007669"/>
    <property type="project" value="UniProtKB-ARBA"/>
</dbReference>
<dbReference type="GO" id="GO:0008061">
    <property type="term" value="F:chitin binding"/>
    <property type="evidence" value="ECO:0007669"/>
    <property type="project" value="InterPro"/>
</dbReference>
<evidence type="ECO:0000256" key="3">
    <source>
        <dbReference type="RuleBase" id="RU000489"/>
    </source>
</evidence>
<proteinExistence type="inferred from homology"/>
<dbReference type="SMART" id="SM00636">
    <property type="entry name" value="Glyco_18"/>
    <property type="match status" value="1"/>
</dbReference>
<evidence type="ECO:0000256" key="4">
    <source>
        <dbReference type="RuleBase" id="RU004453"/>
    </source>
</evidence>
<comment type="similarity">
    <text evidence="4">Belongs to the glycosyl hydrolase 18 family.</text>
</comment>
<keyword evidence="2 3" id="KW-0326">Glycosidase</keyword>
<dbReference type="AlphaFoldDB" id="A0A1I7WRH7"/>
<dbReference type="Proteomes" id="UP000095283">
    <property type="component" value="Unplaced"/>
</dbReference>